<accession>A0A3R7L347</accession>
<keyword evidence="2" id="KW-0732">Signal</keyword>
<dbReference type="SUPFAM" id="SSF51126">
    <property type="entry name" value="Pectin lyase-like"/>
    <property type="match status" value="1"/>
</dbReference>
<feature type="chain" id="PRO_5018629032" description="Right handed beta helix domain-containing protein" evidence="2">
    <location>
        <begin position="21"/>
        <end position="494"/>
    </location>
</feature>
<dbReference type="AlphaFoldDB" id="A0A3R7L347"/>
<feature type="compositionally biased region" description="Basic and acidic residues" evidence="1">
    <location>
        <begin position="131"/>
        <end position="149"/>
    </location>
</feature>
<dbReference type="RefSeq" id="XP_029228595.1">
    <property type="nucleotide sequence ID" value="XM_029371394.1"/>
</dbReference>
<feature type="compositionally biased region" description="Basic residues" evidence="1">
    <location>
        <begin position="207"/>
        <end position="219"/>
    </location>
</feature>
<dbReference type="Pfam" id="PF13229">
    <property type="entry name" value="Beta_helix"/>
    <property type="match status" value="1"/>
</dbReference>
<dbReference type="GeneID" id="40318095"/>
<reference evidence="4 5" key="1">
    <citation type="journal article" date="2018" name="BMC Genomics">
        <title>Genomic comparison of Trypanosoma conorhini and Trypanosoma rangeli to Trypanosoma cruzi strains of high and low virulence.</title>
        <authorList>
            <person name="Bradwell K.R."/>
            <person name="Koparde V.N."/>
            <person name="Matveyev A.V."/>
            <person name="Serrano M.G."/>
            <person name="Alves J.M."/>
            <person name="Parikh H."/>
            <person name="Huang B."/>
            <person name="Lee V."/>
            <person name="Espinosa-Alvarez O."/>
            <person name="Ortiz P.A."/>
            <person name="Costa-Martins A.G."/>
            <person name="Teixeira M.M."/>
            <person name="Buck G.A."/>
        </authorList>
    </citation>
    <scope>NUCLEOTIDE SEQUENCE [LARGE SCALE GENOMIC DNA]</scope>
    <source>
        <strain evidence="4 5">025E</strain>
    </source>
</reference>
<organism evidence="4 5">
    <name type="scientific">Trypanosoma conorhini</name>
    <dbReference type="NCBI Taxonomy" id="83891"/>
    <lineage>
        <taxon>Eukaryota</taxon>
        <taxon>Discoba</taxon>
        <taxon>Euglenozoa</taxon>
        <taxon>Kinetoplastea</taxon>
        <taxon>Metakinetoplastina</taxon>
        <taxon>Trypanosomatida</taxon>
        <taxon>Trypanosomatidae</taxon>
        <taxon>Trypanosoma</taxon>
    </lineage>
</organism>
<feature type="domain" description="Right handed beta helix" evidence="3">
    <location>
        <begin position="268"/>
        <end position="456"/>
    </location>
</feature>
<gene>
    <name evidence="4" type="ORF">Tco025E_04484</name>
</gene>
<dbReference type="OrthoDB" id="264395at2759"/>
<keyword evidence="5" id="KW-1185">Reference proteome</keyword>
<dbReference type="InterPro" id="IPR011050">
    <property type="entry name" value="Pectin_lyase_fold/virulence"/>
</dbReference>
<dbReference type="Proteomes" id="UP000284403">
    <property type="component" value="Unassembled WGS sequence"/>
</dbReference>
<comment type="caution">
    <text evidence="4">The sequence shown here is derived from an EMBL/GenBank/DDBJ whole genome shotgun (WGS) entry which is preliminary data.</text>
</comment>
<protein>
    <recommendedName>
        <fullName evidence="3">Right handed beta helix domain-containing protein</fullName>
    </recommendedName>
</protein>
<evidence type="ECO:0000256" key="2">
    <source>
        <dbReference type="SAM" id="SignalP"/>
    </source>
</evidence>
<dbReference type="Gene3D" id="2.160.20.10">
    <property type="entry name" value="Single-stranded right-handed beta-helix, Pectin lyase-like"/>
    <property type="match status" value="1"/>
</dbReference>
<feature type="region of interest" description="Disordered" evidence="1">
    <location>
        <begin position="195"/>
        <end position="223"/>
    </location>
</feature>
<dbReference type="InterPro" id="IPR039448">
    <property type="entry name" value="Beta_helix"/>
</dbReference>
<evidence type="ECO:0000313" key="5">
    <source>
        <dbReference type="Proteomes" id="UP000284403"/>
    </source>
</evidence>
<dbReference type="EMBL" id="MKKU01000223">
    <property type="protein sequence ID" value="RNF18742.1"/>
    <property type="molecule type" value="Genomic_DNA"/>
</dbReference>
<name>A0A3R7L347_9TRYP</name>
<evidence type="ECO:0000313" key="4">
    <source>
        <dbReference type="EMBL" id="RNF18742.1"/>
    </source>
</evidence>
<evidence type="ECO:0000256" key="1">
    <source>
        <dbReference type="SAM" id="MobiDB-lite"/>
    </source>
</evidence>
<dbReference type="InterPro" id="IPR012334">
    <property type="entry name" value="Pectin_lyas_fold"/>
</dbReference>
<feature type="signal peptide" evidence="2">
    <location>
        <begin position="1"/>
        <end position="20"/>
    </location>
</feature>
<evidence type="ECO:0000259" key="3">
    <source>
        <dbReference type="Pfam" id="PF13229"/>
    </source>
</evidence>
<feature type="region of interest" description="Disordered" evidence="1">
    <location>
        <begin position="129"/>
        <end position="169"/>
    </location>
</feature>
<sequence>MNTHCVASVLLLCLTCCSEAAEQLQPMPPKKKSSIKKKKEVLPDPKTISNGECNYYIGSWSYYQNIDAVSDIARKVVEQHTTPDEEVGTLPRTNILIPACRLGDASTHYAAEVVDNMFVESVPLSSMKSAEQLKKEPNMDGEEALKPEEAVSAQEDADPATAANEPNVGASLSSRDVVLEGTVHIEGILTRIVVKPDLPEPPAPPPAKRRPSAKRKKSSKLIEEEQQRLAEAARIYEEKVNAAVAAAREEEEYRMQFAHPNRWPHVVFSNMNFAGQVIVSHAHVTFRNCCFSASGVDVTQLLVTQYCQVECVKCTFECPAKGSVYGFPRGRLIFRKCLFTGSSDAFSSVELDKGKDGKLRPRAVGLHTDCCSALVEECQFTELETAILLRGSHPDGTVEKPAMVVQKCKVDNIFGTGVVLDNVRGVELTKNKFSGCEYYSLDCVKGKDIRVLQNTFYSEVRVQERAQVKLMHNKCGTVPLALKEVDNPNWQPVY</sequence>
<proteinExistence type="predicted"/>